<evidence type="ECO:0000313" key="3">
    <source>
        <dbReference type="Proteomes" id="UP000186736"/>
    </source>
</evidence>
<dbReference type="Gene3D" id="3.40.630.30">
    <property type="match status" value="1"/>
</dbReference>
<dbReference type="SUPFAM" id="SSF55729">
    <property type="entry name" value="Acyl-CoA N-acyltransferases (Nat)"/>
    <property type="match status" value="1"/>
</dbReference>
<gene>
    <name evidence="2" type="ORF">PSEMO_54540</name>
</gene>
<dbReference type="AlphaFoldDB" id="A0A1Q9QWK2"/>
<dbReference type="EMBL" id="MKZO01000067">
    <property type="protein sequence ID" value="OLS59487.1"/>
    <property type="molecule type" value="Genomic_DNA"/>
</dbReference>
<accession>A0A1Q9QWK2</accession>
<dbReference type="Pfam" id="PF13508">
    <property type="entry name" value="Acetyltransf_7"/>
    <property type="match status" value="1"/>
</dbReference>
<evidence type="ECO:0000313" key="2">
    <source>
        <dbReference type="EMBL" id="OLS59487.1"/>
    </source>
</evidence>
<dbReference type="PROSITE" id="PS51186">
    <property type="entry name" value="GNAT"/>
    <property type="match status" value="1"/>
</dbReference>
<comment type="caution">
    <text evidence="2">The sequence shown here is derived from an EMBL/GenBank/DDBJ whole genome shotgun (WGS) entry which is preliminary data.</text>
</comment>
<reference evidence="2 3" key="1">
    <citation type="submission" date="2016-10" db="EMBL/GenBank/DDBJ databases">
        <title>Genome Sequence of Pseudomonas putida GM4FR.</title>
        <authorList>
            <person name="Poehlein A."/>
            <person name="Wemheuer F."/>
            <person name="Hollensteiner J."/>
            <person name="Wemheuer B."/>
        </authorList>
    </citation>
    <scope>NUCLEOTIDE SEQUENCE [LARGE SCALE GENOMIC DNA]</scope>
    <source>
        <strain evidence="2 3">GM4FR</strain>
    </source>
</reference>
<dbReference type="GO" id="GO:0016747">
    <property type="term" value="F:acyltransferase activity, transferring groups other than amino-acyl groups"/>
    <property type="evidence" value="ECO:0007669"/>
    <property type="project" value="InterPro"/>
</dbReference>
<dbReference type="InterPro" id="IPR000182">
    <property type="entry name" value="GNAT_dom"/>
</dbReference>
<name>A0A1Q9QWK2_PSEPU</name>
<dbReference type="InterPro" id="IPR016181">
    <property type="entry name" value="Acyl_CoA_acyltransferase"/>
</dbReference>
<dbReference type="Proteomes" id="UP000186736">
    <property type="component" value="Unassembled WGS sequence"/>
</dbReference>
<feature type="domain" description="N-acetyltransferase" evidence="1">
    <location>
        <begin position="1"/>
        <end position="131"/>
    </location>
</feature>
<dbReference type="CDD" id="cd04301">
    <property type="entry name" value="NAT_SF"/>
    <property type="match status" value="1"/>
</dbReference>
<organism evidence="2 3">
    <name type="scientific">Pseudomonas putida</name>
    <name type="common">Arthrobacter siderocapsulatus</name>
    <dbReference type="NCBI Taxonomy" id="303"/>
    <lineage>
        <taxon>Bacteria</taxon>
        <taxon>Pseudomonadati</taxon>
        <taxon>Pseudomonadota</taxon>
        <taxon>Gammaproteobacteria</taxon>
        <taxon>Pseudomonadales</taxon>
        <taxon>Pseudomonadaceae</taxon>
        <taxon>Pseudomonas</taxon>
    </lineage>
</organism>
<evidence type="ECO:0000259" key="1">
    <source>
        <dbReference type="PROSITE" id="PS51186"/>
    </source>
</evidence>
<proteinExistence type="predicted"/>
<sequence>MPKIDPIRCACLSATERPLLNKLYKIHGSAMRTSDAGEVWVARAGEIIGGLSLTPVPDGQWLTGLLVAPDWRGKGVARLLIDHACGAERTWLFCHPDLQGFYERLGFMVNEDLPQTLADRLARYRRSKPLLAMVRDQSSAAGSSPGNSTSV</sequence>
<protein>
    <recommendedName>
        <fullName evidence="1">N-acetyltransferase domain-containing protein</fullName>
    </recommendedName>
</protein>